<dbReference type="OrthoDB" id="9765339at2"/>
<dbReference type="FunFam" id="2.40.110.10:FF:000001">
    <property type="entry name" value="Acyl-CoA dehydrogenase, mitochondrial"/>
    <property type="match status" value="1"/>
</dbReference>
<comment type="similarity">
    <text evidence="2 6">Belongs to the acyl-CoA dehydrogenase family.</text>
</comment>
<dbReference type="PANTHER" id="PTHR43884:SF12">
    <property type="entry name" value="ISOVALERYL-COA DEHYDROGENASE, MITOCHONDRIAL-RELATED"/>
    <property type="match status" value="1"/>
</dbReference>
<feature type="domain" description="Acyl-CoA dehydrogenase/oxidase N-terminal" evidence="9">
    <location>
        <begin position="7"/>
        <end position="115"/>
    </location>
</feature>
<dbReference type="Gene3D" id="1.10.540.10">
    <property type="entry name" value="Acyl-CoA dehydrogenase/oxidase, N-terminal domain"/>
    <property type="match status" value="1"/>
</dbReference>
<dbReference type="InterPro" id="IPR037069">
    <property type="entry name" value="AcylCoA_DH/ox_N_sf"/>
</dbReference>
<dbReference type="EMBL" id="CP012670">
    <property type="protein sequence ID" value="AUX22037.1"/>
    <property type="molecule type" value="Genomic_DNA"/>
</dbReference>
<dbReference type="Pfam" id="PF02771">
    <property type="entry name" value="Acyl-CoA_dh_N"/>
    <property type="match status" value="1"/>
</dbReference>
<name>A0A4P2PYS3_SORCE</name>
<proteinExistence type="inferred from homology"/>
<dbReference type="GO" id="GO:0050660">
    <property type="term" value="F:flavin adenine dinucleotide binding"/>
    <property type="evidence" value="ECO:0007669"/>
    <property type="project" value="InterPro"/>
</dbReference>
<dbReference type="InterPro" id="IPR006089">
    <property type="entry name" value="Acyl-CoA_DH_CS"/>
</dbReference>
<dbReference type="InterPro" id="IPR006091">
    <property type="entry name" value="Acyl-CoA_Oxase/DH_mid-dom"/>
</dbReference>
<evidence type="ECO:0000259" key="8">
    <source>
        <dbReference type="Pfam" id="PF02770"/>
    </source>
</evidence>
<reference evidence="10 11" key="1">
    <citation type="submission" date="2015-09" db="EMBL/GenBank/DDBJ databases">
        <title>Sorangium comparison.</title>
        <authorList>
            <person name="Zaburannyi N."/>
            <person name="Bunk B."/>
            <person name="Overmann J."/>
            <person name="Mueller R."/>
        </authorList>
    </citation>
    <scope>NUCLEOTIDE SEQUENCE [LARGE SCALE GENOMIC DNA]</scope>
    <source>
        <strain evidence="10 11">So ceGT47</strain>
    </source>
</reference>
<dbReference type="Pfam" id="PF02770">
    <property type="entry name" value="Acyl-CoA_dh_M"/>
    <property type="match status" value="1"/>
</dbReference>
<evidence type="ECO:0000256" key="3">
    <source>
        <dbReference type="ARBA" id="ARBA00022630"/>
    </source>
</evidence>
<keyword evidence="4 6" id="KW-0274">FAD</keyword>
<dbReference type="InterPro" id="IPR046373">
    <property type="entry name" value="Acyl-CoA_Oxase/DH_mid-dom_sf"/>
</dbReference>
<dbReference type="InterPro" id="IPR036250">
    <property type="entry name" value="AcylCo_DH-like_C"/>
</dbReference>
<dbReference type="PROSITE" id="PS00073">
    <property type="entry name" value="ACYL_COA_DH_2"/>
    <property type="match status" value="1"/>
</dbReference>
<dbReference type="PIRSF" id="PIRSF016578">
    <property type="entry name" value="HsaA"/>
    <property type="match status" value="1"/>
</dbReference>
<dbReference type="InterPro" id="IPR009100">
    <property type="entry name" value="AcylCoA_DH/oxidase_NM_dom_sf"/>
</dbReference>
<accession>A0A4P2PYS3</accession>
<evidence type="ECO:0000259" key="7">
    <source>
        <dbReference type="Pfam" id="PF00441"/>
    </source>
</evidence>
<dbReference type="GO" id="GO:0003995">
    <property type="term" value="F:acyl-CoA dehydrogenase activity"/>
    <property type="evidence" value="ECO:0007669"/>
    <property type="project" value="InterPro"/>
</dbReference>
<evidence type="ECO:0000256" key="2">
    <source>
        <dbReference type="ARBA" id="ARBA00009347"/>
    </source>
</evidence>
<evidence type="ECO:0000256" key="1">
    <source>
        <dbReference type="ARBA" id="ARBA00001974"/>
    </source>
</evidence>
<dbReference type="InterPro" id="IPR013786">
    <property type="entry name" value="AcylCoA_DH/ox_N"/>
</dbReference>
<evidence type="ECO:0000313" key="11">
    <source>
        <dbReference type="Proteomes" id="UP000295781"/>
    </source>
</evidence>
<dbReference type="SUPFAM" id="SSF47203">
    <property type="entry name" value="Acyl-CoA dehydrogenase C-terminal domain-like"/>
    <property type="match status" value="1"/>
</dbReference>
<feature type="domain" description="Acyl-CoA oxidase/dehydrogenase middle" evidence="8">
    <location>
        <begin position="123"/>
        <end position="217"/>
    </location>
</feature>
<gene>
    <name evidence="10" type="primary">fadE</name>
    <name evidence="10" type="ORF">SOCEGT47_025380</name>
</gene>
<evidence type="ECO:0000256" key="4">
    <source>
        <dbReference type="ARBA" id="ARBA00022827"/>
    </source>
</evidence>
<evidence type="ECO:0000256" key="5">
    <source>
        <dbReference type="ARBA" id="ARBA00023002"/>
    </source>
</evidence>
<evidence type="ECO:0000313" key="10">
    <source>
        <dbReference type="EMBL" id="AUX22037.1"/>
    </source>
</evidence>
<dbReference type="FunFam" id="1.20.140.10:FF:000011">
    <property type="entry name" value="Medium-chain specific acyl-CoA dehydrogenase, mitochondrial"/>
    <property type="match status" value="1"/>
</dbReference>
<keyword evidence="5 6" id="KW-0560">Oxidoreductase</keyword>
<dbReference type="FunFam" id="1.10.540.10:FF:000026">
    <property type="entry name" value="Acyl-CoA dehydrogenase medium chain"/>
    <property type="match status" value="1"/>
</dbReference>
<dbReference type="PANTHER" id="PTHR43884">
    <property type="entry name" value="ACYL-COA DEHYDROGENASE"/>
    <property type="match status" value="1"/>
</dbReference>
<dbReference type="InterPro" id="IPR009075">
    <property type="entry name" value="AcylCo_DH/oxidase_C"/>
</dbReference>
<protein>
    <submittedName>
        <fullName evidence="10">Acyl-CoA dehydrogenase</fullName>
    </submittedName>
</protein>
<dbReference type="RefSeq" id="WP_129347272.1">
    <property type="nucleotide sequence ID" value="NZ_CP012670.1"/>
</dbReference>
<feature type="domain" description="Acyl-CoA dehydrogenase/oxidase C-terminal" evidence="7">
    <location>
        <begin position="229"/>
        <end position="378"/>
    </location>
</feature>
<evidence type="ECO:0000259" key="9">
    <source>
        <dbReference type="Pfam" id="PF02771"/>
    </source>
</evidence>
<dbReference type="Pfam" id="PF00441">
    <property type="entry name" value="Acyl-CoA_dh_1"/>
    <property type="match status" value="1"/>
</dbReference>
<organism evidence="10 11">
    <name type="scientific">Sorangium cellulosum</name>
    <name type="common">Polyangium cellulosum</name>
    <dbReference type="NCBI Taxonomy" id="56"/>
    <lineage>
        <taxon>Bacteria</taxon>
        <taxon>Pseudomonadati</taxon>
        <taxon>Myxococcota</taxon>
        <taxon>Polyangia</taxon>
        <taxon>Polyangiales</taxon>
        <taxon>Polyangiaceae</taxon>
        <taxon>Sorangium</taxon>
    </lineage>
</organism>
<sequence length="380" mass="41852">MVDFSLSEEHKALIDTARRFTKERIIPIAAECDQKSYFPMDLFKEAWELGLVNPTCPAEYGGPGMGELENAILAEELAYGCTGIQTSFLANGLALTPVKLAGNEEQKKKYLGMLTAEPIMASYCTSEPDAGSDVAGLKTRFAKHGDDYVLNGQKCWITNASYARFYVIFATSNPDLRHKGIAAFIVDRDAPGVRVGKKEDKLGQRASDTAQVFLEDVKVSKQNLLAPEGHGFKLAMETFNQTRPDIGAAATGLMRRCLDECVAYAKERKAFGQPIGNHQLVQWMLAEMAIRAEGTRLLYQKAAWNLDHGVRDPIVSSFAKAYGADSAMQTAVDAVQVFGGNGYVKEYPVEKLMRDAKVLQIYEGTSQIQRIVIARQLLSD</sequence>
<dbReference type="AlphaFoldDB" id="A0A4P2PYS3"/>
<dbReference type="Gene3D" id="2.40.110.10">
    <property type="entry name" value="Butyryl-CoA Dehydrogenase, subunit A, domain 2"/>
    <property type="match status" value="1"/>
</dbReference>
<dbReference type="Proteomes" id="UP000295781">
    <property type="component" value="Chromosome"/>
</dbReference>
<evidence type="ECO:0000256" key="6">
    <source>
        <dbReference type="RuleBase" id="RU362125"/>
    </source>
</evidence>
<dbReference type="Gene3D" id="1.20.140.10">
    <property type="entry name" value="Butyryl-CoA Dehydrogenase, subunit A, domain 3"/>
    <property type="match status" value="1"/>
</dbReference>
<dbReference type="SUPFAM" id="SSF56645">
    <property type="entry name" value="Acyl-CoA dehydrogenase NM domain-like"/>
    <property type="match status" value="1"/>
</dbReference>
<comment type="cofactor">
    <cofactor evidence="1 6">
        <name>FAD</name>
        <dbReference type="ChEBI" id="CHEBI:57692"/>
    </cofactor>
</comment>
<keyword evidence="3 6" id="KW-0285">Flavoprotein</keyword>